<evidence type="ECO:0000256" key="3">
    <source>
        <dbReference type="ARBA" id="ARBA00022519"/>
    </source>
</evidence>
<evidence type="ECO:0000313" key="10">
    <source>
        <dbReference type="EMBL" id="MDU9003535.1"/>
    </source>
</evidence>
<keyword evidence="7" id="KW-0175">Coiled coil</keyword>
<protein>
    <submittedName>
        <fullName evidence="10">MlaD family protein</fullName>
    </submittedName>
</protein>
<evidence type="ECO:0000256" key="6">
    <source>
        <dbReference type="ARBA" id="ARBA00023136"/>
    </source>
</evidence>
<sequence length="695" mass="74234">MSDEPIPADMDVSPPSRSPLRNLSVIWIVPVLALIISLLVAWKAYSDRGVLIEITFENAAGIKAGETTLRYREVTVGLVEKVGFSPDLKTVEVSVRIQKEIAPFMNETAQFWVVRPEVSAEGVSGLSTVLSGVYIDGSWENTDGPAIKIFVGRESRPLIDVNEKGTRVTLRVSEGKTISGGVPVFYRGIRVGRTEAPRLNSTGSAVLVDALIEAPYDRYLTTATRFWDISGFAVSLGAGGIKLDVGSFAALISGGVSFNTFFSGGAPVDGGRVYELYSDEDTARENAFSRVSTKSVMVATIFDQGVSGLSAGAALNFKGLKIGEVATLSAFVSEDDETPQVRQLVTLKIDPDLMGLPEGSTSEDALDFLTFSVESGVRARLNKASLLTSALIVELVEIKDAPPAQFDRNAEPYPMLPSVETDLPDLNATMEGMMKRVNGLKIEELIQRATSMMASIEAIATSEKVRAAPGEIVGLVEDARKLVASDAMKALPGDLRGTLEELRTTIANANAENLVEQLVATLKRAEEAADSLYSAADQAPAVIEELRKVAVKVEALKAEELVDATTDLMRSANALIDSEGARDLPPALTAALDEIRRLLADLREGEAVENVNAALVSAKDAAGSVETAVAGLPAIAKRLEGVVTQSEQLIATYGARSDFNAETLAMLREIRTTARSIAALVRTLERSPNSILFGK</sequence>
<dbReference type="EMBL" id="JASMWN010000003">
    <property type="protein sequence ID" value="MDU9003535.1"/>
    <property type="molecule type" value="Genomic_DNA"/>
</dbReference>
<gene>
    <name evidence="10" type="ORF">QO231_06670</name>
</gene>
<keyword evidence="4 8" id="KW-0812">Transmembrane</keyword>
<dbReference type="Pfam" id="PF02470">
    <property type="entry name" value="MlaD"/>
    <property type="match status" value="2"/>
</dbReference>
<evidence type="ECO:0000256" key="2">
    <source>
        <dbReference type="ARBA" id="ARBA00022475"/>
    </source>
</evidence>
<dbReference type="PANTHER" id="PTHR30462:SF0">
    <property type="entry name" value="INTERMEMBRANE TRANSPORT PROTEIN YEBT"/>
    <property type="match status" value="1"/>
</dbReference>
<evidence type="ECO:0000256" key="1">
    <source>
        <dbReference type="ARBA" id="ARBA00004533"/>
    </source>
</evidence>
<evidence type="ECO:0000256" key="8">
    <source>
        <dbReference type="SAM" id="Phobius"/>
    </source>
</evidence>
<dbReference type="RefSeq" id="WP_316774510.1">
    <property type="nucleotide sequence ID" value="NZ_JASMWN010000003.1"/>
</dbReference>
<proteinExistence type="predicted"/>
<keyword evidence="6 8" id="KW-0472">Membrane</keyword>
<feature type="domain" description="Mce/MlaD" evidence="9">
    <location>
        <begin position="49"/>
        <end position="135"/>
    </location>
</feature>
<keyword evidence="2" id="KW-1003">Cell membrane</keyword>
<evidence type="ECO:0000259" key="9">
    <source>
        <dbReference type="Pfam" id="PF02470"/>
    </source>
</evidence>
<reference evidence="11" key="1">
    <citation type="submission" date="2023-05" db="EMBL/GenBank/DDBJ databases">
        <title>Sedimentitalea sp. nov. JM2-8.</title>
        <authorList>
            <person name="Huang J."/>
        </authorList>
    </citation>
    <scope>NUCLEOTIDE SEQUENCE [LARGE SCALE GENOMIC DNA]</scope>
    <source>
        <strain evidence="11">KHS03</strain>
    </source>
</reference>
<feature type="coiled-coil region" evidence="7">
    <location>
        <begin position="508"/>
        <end position="535"/>
    </location>
</feature>
<feature type="domain" description="Mce/MlaD" evidence="9">
    <location>
        <begin position="165"/>
        <end position="225"/>
    </location>
</feature>
<evidence type="ECO:0000256" key="4">
    <source>
        <dbReference type="ARBA" id="ARBA00022692"/>
    </source>
</evidence>
<evidence type="ECO:0000256" key="7">
    <source>
        <dbReference type="SAM" id="Coils"/>
    </source>
</evidence>
<comment type="caution">
    <text evidence="10">The sequence shown here is derived from an EMBL/GenBank/DDBJ whole genome shotgun (WGS) entry which is preliminary data.</text>
</comment>
<keyword evidence="3" id="KW-0997">Cell inner membrane</keyword>
<feature type="transmembrane region" description="Helical" evidence="8">
    <location>
        <begin position="20"/>
        <end position="42"/>
    </location>
</feature>
<dbReference type="InterPro" id="IPR003399">
    <property type="entry name" value="Mce/MlaD"/>
</dbReference>
<keyword evidence="11" id="KW-1185">Reference proteome</keyword>
<dbReference type="PANTHER" id="PTHR30462">
    <property type="entry name" value="INTERMEMBRANE TRANSPORT PROTEIN PQIB-RELATED"/>
    <property type="match status" value="1"/>
</dbReference>
<name>A0ABU3VBX8_9RHOB</name>
<dbReference type="Proteomes" id="UP001255416">
    <property type="component" value="Unassembled WGS sequence"/>
</dbReference>
<keyword evidence="5 8" id="KW-1133">Transmembrane helix</keyword>
<evidence type="ECO:0000256" key="5">
    <source>
        <dbReference type="ARBA" id="ARBA00022989"/>
    </source>
</evidence>
<dbReference type="InterPro" id="IPR051800">
    <property type="entry name" value="PqiA-PqiB_transport"/>
</dbReference>
<organism evidence="10 11">
    <name type="scientific">Sedimentitalea todarodis</name>
    <dbReference type="NCBI Taxonomy" id="1631240"/>
    <lineage>
        <taxon>Bacteria</taxon>
        <taxon>Pseudomonadati</taxon>
        <taxon>Pseudomonadota</taxon>
        <taxon>Alphaproteobacteria</taxon>
        <taxon>Rhodobacterales</taxon>
        <taxon>Paracoccaceae</taxon>
        <taxon>Sedimentitalea</taxon>
    </lineage>
</organism>
<comment type="subcellular location">
    <subcellularLocation>
        <location evidence="1">Cell inner membrane</location>
    </subcellularLocation>
</comment>
<accession>A0ABU3VBX8</accession>
<evidence type="ECO:0000313" key="11">
    <source>
        <dbReference type="Proteomes" id="UP001255416"/>
    </source>
</evidence>